<proteinExistence type="predicted"/>
<dbReference type="Proteomes" id="UP000885822">
    <property type="component" value="Unassembled WGS sequence"/>
</dbReference>
<evidence type="ECO:0000313" key="2">
    <source>
        <dbReference type="EMBL" id="HDK37472.1"/>
    </source>
</evidence>
<accession>A0A831K2E3</accession>
<feature type="signal peptide" evidence="1">
    <location>
        <begin position="1"/>
        <end position="22"/>
    </location>
</feature>
<keyword evidence="1" id="KW-0732">Signal</keyword>
<gene>
    <name evidence="2" type="ORF">ENG92_00430</name>
</gene>
<organism evidence="2">
    <name type="scientific">Thiolapillus brandeum</name>
    <dbReference type="NCBI Taxonomy" id="1076588"/>
    <lineage>
        <taxon>Bacteria</taxon>
        <taxon>Pseudomonadati</taxon>
        <taxon>Pseudomonadota</taxon>
        <taxon>Gammaproteobacteria</taxon>
        <taxon>Chromatiales</taxon>
        <taxon>Sedimenticolaceae</taxon>
        <taxon>Thiolapillus</taxon>
    </lineage>
</organism>
<protein>
    <submittedName>
        <fullName evidence="2">Ferric uptake regulator family protein</fullName>
    </submittedName>
</protein>
<name>A0A831K2E3_9GAMM</name>
<reference evidence="2" key="1">
    <citation type="journal article" date="2020" name="mSystems">
        <title>Genome- and Community-Level Interaction Insights into Carbon Utilization and Element Cycling Functions of Hydrothermarchaeota in Hydrothermal Sediment.</title>
        <authorList>
            <person name="Zhou Z."/>
            <person name="Liu Y."/>
            <person name="Xu W."/>
            <person name="Pan J."/>
            <person name="Luo Z.H."/>
            <person name="Li M."/>
        </authorList>
    </citation>
    <scope>NUCLEOTIDE SEQUENCE [LARGE SCALE GENOMIC DNA]</scope>
    <source>
        <strain evidence="2">HyVt-26</strain>
    </source>
</reference>
<comment type="caution">
    <text evidence="2">The sequence shown here is derived from an EMBL/GenBank/DDBJ whole genome shotgun (WGS) entry which is preliminary data.</text>
</comment>
<feature type="non-terminal residue" evidence="2">
    <location>
        <position position="103"/>
    </location>
</feature>
<evidence type="ECO:0000256" key="1">
    <source>
        <dbReference type="SAM" id="SignalP"/>
    </source>
</evidence>
<dbReference type="EMBL" id="DRCV01000021">
    <property type="protein sequence ID" value="HDK37472.1"/>
    <property type="molecule type" value="Genomic_DNA"/>
</dbReference>
<feature type="chain" id="PRO_5032476744" evidence="1">
    <location>
        <begin position="23"/>
        <end position="103"/>
    </location>
</feature>
<sequence>MNNVRCFFILYLALTFPASALAIHNVKPYFSAPYTGEKVQEYEITLPLSRHEKASFVIPRDCKELNSRLLEGNGHWGNRIEKRLWIKVDDDCRYVNFLKRYPE</sequence>
<dbReference type="AlphaFoldDB" id="A0A831K2E3"/>